<reference evidence="2 3" key="1">
    <citation type="submission" date="2018-09" db="EMBL/GenBank/DDBJ databases">
        <title>Genomic investigation of the strawberry pathogen Phytophthora fragariae indicates pathogenicity is determined by transcriptional variation in three key races.</title>
        <authorList>
            <person name="Adams T.M."/>
            <person name="Armitage A.D."/>
            <person name="Sobczyk M.K."/>
            <person name="Bates H.J."/>
            <person name="Dunwell J.M."/>
            <person name="Nellist C.F."/>
            <person name="Harrison R.J."/>
        </authorList>
    </citation>
    <scope>NUCLEOTIDE SEQUENCE [LARGE SCALE GENOMIC DNA]</scope>
    <source>
        <strain evidence="2 3">NOV-77</strain>
    </source>
</reference>
<sequence length="81" mass="8816">MDIKKDLPQTFPLSLRNSMRQSQEPSTDGDPFGGLRRVLQAYSLCNPASDDTNTACNFHLDLDQSGNVYGAPQTPAAPVHP</sequence>
<dbReference type="AlphaFoldDB" id="A0A6G0RKD8"/>
<dbReference type="Proteomes" id="UP000486351">
    <property type="component" value="Unassembled WGS sequence"/>
</dbReference>
<proteinExistence type="predicted"/>
<accession>A0A6G0RKD8</accession>
<name>A0A6G0RKD8_9STRA</name>
<dbReference type="EMBL" id="QXFY01000781">
    <property type="protein sequence ID" value="KAE9335772.1"/>
    <property type="molecule type" value="Genomic_DNA"/>
</dbReference>
<evidence type="ECO:0000256" key="1">
    <source>
        <dbReference type="SAM" id="MobiDB-lite"/>
    </source>
</evidence>
<protein>
    <submittedName>
        <fullName evidence="2">Uncharacterized protein</fullName>
    </submittedName>
</protein>
<feature type="region of interest" description="Disordered" evidence="1">
    <location>
        <begin position="1"/>
        <end position="33"/>
    </location>
</feature>
<evidence type="ECO:0000313" key="3">
    <source>
        <dbReference type="Proteomes" id="UP000486351"/>
    </source>
</evidence>
<gene>
    <name evidence="2" type="ORF">PF008_g13341</name>
</gene>
<feature type="compositionally biased region" description="Polar residues" evidence="1">
    <location>
        <begin position="11"/>
        <end position="26"/>
    </location>
</feature>
<organism evidence="2 3">
    <name type="scientific">Phytophthora fragariae</name>
    <dbReference type="NCBI Taxonomy" id="53985"/>
    <lineage>
        <taxon>Eukaryota</taxon>
        <taxon>Sar</taxon>
        <taxon>Stramenopiles</taxon>
        <taxon>Oomycota</taxon>
        <taxon>Peronosporomycetes</taxon>
        <taxon>Peronosporales</taxon>
        <taxon>Peronosporaceae</taxon>
        <taxon>Phytophthora</taxon>
    </lineage>
</organism>
<comment type="caution">
    <text evidence="2">The sequence shown here is derived from an EMBL/GenBank/DDBJ whole genome shotgun (WGS) entry which is preliminary data.</text>
</comment>
<evidence type="ECO:0000313" key="2">
    <source>
        <dbReference type="EMBL" id="KAE9335772.1"/>
    </source>
</evidence>